<evidence type="ECO:0000256" key="9">
    <source>
        <dbReference type="ARBA" id="ARBA00023157"/>
    </source>
</evidence>
<dbReference type="EC" id="3.1.1.11" evidence="5 14"/>
<dbReference type="UniPathway" id="UPA00545">
    <property type="reaction ID" value="UER00823"/>
</dbReference>
<reference evidence="19" key="1">
    <citation type="submission" date="2013-01" db="EMBL/GenBank/DDBJ databases">
        <title>Draft Genome Sequence of a Mulberry Tree, Morus notabilis C.K. Schneid.</title>
        <authorList>
            <person name="He N."/>
            <person name="Zhao S."/>
        </authorList>
    </citation>
    <scope>NUCLEOTIDE SEQUENCE</scope>
</reference>
<evidence type="ECO:0000256" key="6">
    <source>
        <dbReference type="ARBA" id="ARBA00022512"/>
    </source>
</evidence>
<comment type="function">
    <text evidence="12 14">Acts in the modification of cell walls via demethylesterification of cell wall pectin.</text>
</comment>
<dbReference type="Proteomes" id="UP000030645">
    <property type="component" value="Unassembled WGS sequence"/>
</dbReference>
<keyword evidence="9" id="KW-1015">Disulfide bond</keyword>
<keyword evidence="8 14" id="KW-0063">Aspartyl esterase</keyword>
<sequence>MSYGDDGEKRKRYAVIGISSVLLVAMVIAVTVGVSLNNGQSSPASSNKDGSHEVSASMKAIKSICQPTDYKEECINSLSSESGNTTDPKKLIQAGFKVAMKYLSEAAKKSVVLQDLEKDPRASKALGHCKQLMENSIDDLKHSVDKLGEFDISKFDQMLMDLKIWLSATVTYQETCLDGFQNTTGEAAEKMKKALKTSMRLSSNGLTMVSEISSVFSDLQLSSMGRRLFSDEEESELPVLGHSDEAEWFGGGVRRLMAVHPTKVKPNIVVAKDGSGKYTTINEALKDIPRRSENTFVIYIKEGVYKEYVTIERNMTNLLIIGDGANKTRITGDKNFIDGFPTSLTATVVVLGDHFRARDIGFENTAGAHKHQAVALRVNADEAIFYRCAMDGYQDTLYTHAKRQFYRDCNVSGTIDFVFGDAAAVFQNCRFIVRRPMDNQQCIVTAQGRKERRQPSAIIIQNGTFVADPDYYPVRFELPAYLGRPWKEFSRTIIMESFIDDLIQPRGWLPWAGDFGLRTCFYTEFGNRGPGAVEPSRRAKWKGVKNITAKHARDFTPGSFFKGDWWIKRTGIPYVSGMFSVVEKKD</sequence>
<keyword evidence="15" id="KW-0812">Transmembrane</keyword>
<name>W9S2R1_9ROSA</name>
<dbReference type="STRING" id="981085.W9S2R1"/>
<dbReference type="Gene3D" id="1.20.140.40">
    <property type="entry name" value="Invertase/pectin methylesterase inhibitor family protein"/>
    <property type="match status" value="1"/>
</dbReference>
<dbReference type="eggNOG" id="ENOG502QPZF">
    <property type="taxonomic scope" value="Eukaryota"/>
</dbReference>
<keyword evidence="19" id="KW-1185">Reference proteome</keyword>
<evidence type="ECO:0000256" key="2">
    <source>
        <dbReference type="ARBA" id="ARBA00005184"/>
    </source>
</evidence>
<dbReference type="InterPro" id="IPR011050">
    <property type="entry name" value="Pectin_lyase_fold/virulence"/>
</dbReference>
<evidence type="ECO:0000256" key="4">
    <source>
        <dbReference type="ARBA" id="ARBA00007786"/>
    </source>
</evidence>
<dbReference type="PROSITE" id="PS00503">
    <property type="entry name" value="PECTINESTERASE_2"/>
    <property type="match status" value="1"/>
</dbReference>
<protein>
    <recommendedName>
        <fullName evidence="5 14">Pectinesterase</fullName>
        <ecNumber evidence="5 14">3.1.1.11</ecNumber>
    </recommendedName>
</protein>
<evidence type="ECO:0000256" key="5">
    <source>
        <dbReference type="ARBA" id="ARBA00013229"/>
    </source>
</evidence>
<evidence type="ECO:0000256" key="7">
    <source>
        <dbReference type="ARBA" id="ARBA00022801"/>
    </source>
</evidence>
<keyword evidence="7 14" id="KW-0378">Hydrolase</keyword>
<gene>
    <name evidence="17" type="ORF">L484_001919</name>
    <name evidence="18" type="ORF">L484_010816</name>
</gene>
<evidence type="ECO:0000256" key="11">
    <source>
        <dbReference type="ARBA" id="ARBA00047928"/>
    </source>
</evidence>
<evidence type="ECO:0000256" key="10">
    <source>
        <dbReference type="ARBA" id="ARBA00023180"/>
    </source>
</evidence>
<dbReference type="SMART" id="SM00856">
    <property type="entry name" value="PMEI"/>
    <property type="match status" value="1"/>
</dbReference>
<keyword evidence="15" id="KW-1133">Transmembrane helix</keyword>
<keyword evidence="14" id="KW-0964">Secreted</keyword>
<feature type="domain" description="Pectinesterase inhibitor" evidence="16">
    <location>
        <begin position="56"/>
        <end position="208"/>
    </location>
</feature>
<dbReference type="GO" id="GO:0045490">
    <property type="term" value="P:pectin catabolic process"/>
    <property type="evidence" value="ECO:0007669"/>
    <property type="project" value="UniProtKB-UniRule"/>
</dbReference>
<dbReference type="EMBL" id="KE344278">
    <property type="protein sequence ID" value="EXB56090.1"/>
    <property type="molecule type" value="Genomic_DNA"/>
</dbReference>
<dbReference type="FunFam" id="1.20.140.40:FF:000001">
    <property type="entry name" value="Pectinesterase"/>
    <property type="match status" value="1"/>
</dbReference>
<dbReference type="Pfam" id="PF01095">
    <property type="entry name" value="Pectinesterase"/>
    <property type="match status" value="1"/>
</dbReference>
<keyword evidence="10" id="KW-0325">Glycoprotein</keyword>
<comment type="similarity">
    <text evidence="4">In the C-terminal section; belongs to the pectinesterase family.</text>
</comment>
<evidence type="ECO:0000256" key="13">
    <source>
        <dbReference type="PROSITE-ProRule" id="PRU10040"/>
    </source>
</evidence>
<dbReference type="Gene3D" id="2.160.20.10">
    <property type="entry name" value="Single-stranded right-handed beta-helix, Pectin lyase-like"/>
    <property type="match status" value="1"/>
</dbReference>
<dbReference type="PROSITE" id="PS00800">
    <property type="entry name" value="PECTINESTERASE_1"/>
    <property type="match status" value="1"/>
</dbReference>
<dbReference type="PANTHER" id="PTHR31707">
    <property type="entry name" value="PECTINESTERASE"/>
    <property type="match status" value="1"/>
</dbReference>
<keyword evidence="15" id="KW-0472">Membrane</keyword>
<dbReference type="InterPro" id="IPR012334">
    <property type="entry name" value="Pectin_lyas_fold"/>
</dbReference>
<feature type="active site" evidence="13">
    <location>
        <position position="416"/>
    </location>
</feature>
<comment type="pathway">
    <text evidence="2 14">Glycan metabolism; pectin degradation; 2-dehydro-3-deoxy-D-gluconate from pectin: step 1/5.</text>
</comment>
<dbReference type="GO" id="GO:0004857">
    <property type="term" value="F:enzyme inhibitor activity"/>
    <property type="evidence" value="ECO:0007669"/>
    <property type="project" value="InterPro"/>
</dbReference>
<evidence type="ECO:0000256" key="15">
    <source>
        <dbReference type="SAM" id="Phobius"/>
    </source>
</evidence>
<evidence type="ECO:0000256" key="1">
    <source>
        <dbReference type="ARBA" id="ARBA00004191"/>
    </source>
</evidence>
<dbReference type="InterPro" id="IPR035513">
    <property type="entry name" value="Invertase/methylesterase_inhib"/>
</dbReference>
<dbReference type="SUPFAM" id="SSF101148">
    <property type="entry name" value="Plant invertase/pectin methylesterase inhibitor"/>
    <property type="match status" value="1"/>
</dbReference>
<dbReference type="Pfam" id="PF04043">
    <property type="entry name" value="PMEI"/>
    <property type="match status" value="1"/>
</dbReference>
<dbReference type="CDD" id="cd15798">
    <property type="entry name" value="PMEI-like_3"/>
    <property type="match status" value="1"/>
</dbReference>
<dbReference type="InterPro" id="IPR018040">
    <property type="entry name" value="Pectinesterase_Tyr_AS"/>
</dbReference>
<dbReference type="GO" id="GO:0042545">
    <property type="term" value="P:cell wall modification"/>
    <property type="evidence" value="ECO:0007669"/>
    <property type="project" value="UniProtKB-UniRule"/>
</dbReference>
<keyword evidence="14" id="KW-0961">Cell wall biogenesis/degradation</keyword>
<evidence type="ECO:0000256" key="12">
    <source>
        <dbReference type="ARBA" id="ARBA00057335"/>
    </source>
</evidence>
<reference evidence="18" key="2">
    <citation type="submission" date="2013-06" db="EMBL/GenBank/DDBJ databases">
        <title>Draft Genome Sequence of a Mulberry Tree, Morus notabilis C.K. Schn.</title>
        <authorList>
            <person name="He N."/>
            <person name="Zhao S."/>
        </authorList>
    </citation>
    <scope>NUCLEOTIDE SEQUENCE</scope>
</reference>
<evidence type="ECO:0000256" key="8">
    <source>
        <dbReference type="ARBA" id="ARBA00023085"/>
    </source>
</evidence>
<organism evidence="18 19">
    <name type="scientific">Morus notabilis</name>
    <dbReference type="NCBI Taxonomy" id="981085"/>
    <lineage>
        <taxon>Eukaryota</taxon>
        <taxon>Viridiplantae</taxon>
        <taxon>Streptophyta</taxon>
        <taxon>Embryophyta</taxon>
        <taxon>Tracheophyta</taxon>
        <taxon>Spermatophyta</taxon>
        <taxon>Magnoliopsida</taxon>
        <taxon>eudicotyledons</taxon>
        <taxon>Gunneridae</taxon>
        <taxon>Pentapetalae</taxon>
        <taxon>rosids</taxon>
        <taxon>fabids</taxon>
        <taxon>Rosales</taxon>
        <taxon>Moraceae</taxon>
        <taxon>Moreae</taxon>
        <taxon>Morus</taxon>
    </lineage>
</organism>
<dbReference type="FunFam" id="2.160.20.10:FF:000001">
    <property type="entry name" value="Pectinesterase"/>
    <property type="match status" value="1"/>
</dbReference>
<dbReference type="InterPro" id="IPR000070">
    <property type="entry name" value="Pectinesterase_cat"/>
</dbReference>
<dbReference type="OrthoDB" id="2019149at2759"/>
<dbReference type="KEGG" id="mnt:21385503"/>
<dbReference type="AlphaFoldDB" id="W9S2R1"/>
<evidence type="ECO:0000313" key="19">
    <source>
        <dbReference type="Proteomes" id="UP000030645"/>
    </source>
</evidence>
<dbReference type="KEGG" id="mnt:21394099"/>
<evidence type="ECO:0000313" key="17">
    <source>
        <dbReference type="EMBL" id="EXB56090.1"/>
    </source>
</evidence>
<evidence type="ECO:0000313" key="18">
    <source>
        <dbReference type="EMBL" id="EXC05633.1"/>
    </source>
</evidence>
<comment type="similarity">
    <text evidence="3">In the N-terminal section; belongs to the PMEI family.</text>
</comment>
<dbReference type="GO" id="GO:0030599">
    <property type="term" value="F:pectinesterase activity"/>
    <property type="evidence" value="ECO:0007669"/>
    <property type="project" value="UniProtKB-UniRule"/>
</dbReference>
<dbReference type="EMBL" id="KE345536">
    <property type="protein sequence ID" value="EXC05633.1"/>
    <property type="molecule type" value="Genomic_DNA"/>
</dbReference>
<comment type="subcellular location">
    <subcellularLocation>
        <location evidence="1 14">Secreted</location>
        <location evidence="1 14">Cell wall</location>
    </subcellularLocation>
</comment>
<comment type="catalytic activity">
    <reaction evidence="11 14">
        <text>[(1-&gt;4)-alpha-D-galacturonosyl methyl ester](n) + n H2O = [(1-&gt;4)-alpha-D-galacturonosyl](n) + n methanol + n H(+)</text>
        <dbReference type="Rhea" id="RHEA:22380"/>
        <dbReference type="Rhea" id="RHEA-COMP:14570"/>
        <dbReference type="Rhea" id="RHEA-COMP:14573"/>
        <dbReference type="ChEBI" id="CHEBI:15377"/>
        <dbReference type="ChEBI" id="CHEBI:15378"/>
        <dbReference type="ChEBI" id="CHEBI:17790"/>
        <dbReference type="ChEBI" id="CHEBI:140522"/>
        <dbReference type="ChEBI" id="CHEBI:140523"/>
        <dbReference type="EC" id="3.1.1.11"/>
    </reaction>
</comment>
<feature type="transmembrane region" description="Helical" evidence="15">
    <location>
        <begin position="12"/>
        <end position="36"/>
    </location>
</feature>
<proteinExistence type="inferred from homology"/>
<keyword evidence="6 14" id="KW-0134">Cell wall</keyword>
<dbReference type="InterPro" id="IPR006501">
    <property type="entry name" value="Pectinesterase_inhib_dom"/>
</dbReference>
<evidence type="ECO:0000256" key="3">
    <source>
        <dbReference type="ARBA" id="ARBA00006027"/>
    </source>
</evidence>
<evidence type="ECO:0000259" key="16">
    <source>
        <dbReference type="SMART" id="SM00856"/>
    </source>
</evidence>
<dbReference type="InterPro" id="IPR033131">
    <property type="entry name" value="Pectinesterase_Asp_AS"/>
</dbReference>
<dbReference type="NCBIfam" id="TIGR01614">
    <property type="entry name" value="PME_inhib"/>
    <property type="match status" value="1"/>
</dbReference>
<accession>W9S2R1</accession>
<evidence type="ECO:0000256" key="14">
    <source>
        <dbReference type="RuleBase" id="RU000589"/>
    </source>
</evidence>
<dbReference type="SUPFAM" id="SSF51126">
    <property type="entry name" value="Pectin lyase-like"/>
    <property type="match status" value="1"/>
</dbReference>